<protein>
    <submittedName>
        <fullName evidence="2">Uncharacterized protein</fullName>
    </submittedName>
</protein>
<evidence type="ECO:0000313" key="2">
    <source>
        <dbReference type="EMBL" id="CDW19660.1"/>
    </source>
</evidence>
<feature type="non-terminal residue" evidence="2">
    <location>
        <position position="73"/>
    </location>
</feature>
<keyword evidence="1" id="KW-1133">Transmembrane helix</keyword>
<dbReference type="AlphaFoldDB" id="A0A0K2T1F3"/>
<organism evidence="2">
    <name type="scientific">Lepeophtheirus salmonis</name>
    <name type="common">Salmon louse</name>
    <name type="synonym">Caligus salmonis</name>
    <dbReference type="NCBI Taxonomy" id="72036"/>
    <lineage>
        <taxon>Eukaryota</taxon>
        <taxon>Metazoa</taxon>
        <taxon>Ecdysozoa</taxon>
        <taxon>Arthropoda</taxon>
        <taxon>Crustacea</taxon>
        <taxon>Multicrustacea</taxon>
        <taxon>Hexanauplia</taxon>
        <taxon>Copepoda</taxon>
        <taxon>Siphonostomatoida</taxon>
        <taxon>Caligidae</taxon>
        <taxon>Lepeophtheirus</taxon>
    </lineage>
</organism>
<feature type="transmembrane region" description="Helical" evidence="1">
    <location>
        <begin position="20"/>
        <end position="44"/>
    </location>
</feature>
<keyword evidence="1" id="KW-0812">Transmembrane</keyword>
<evidence type="ECO:0000256" key="1">
    <source>
        <dbReference type="SAM" id="Phobius"/>
    </source>
</evidence>
<sequence>MYNVIFGFIHGCKSREINQVLVLVEYIFLTQIFSFWDISIAFLLCNLPQPLIYQGSVLCSTYNLPPQSSFLKL</sequence>
<keyword evidence="1" id="KW-0472">Membrane</keyword>
<reference evidence="2" key="1">
    <citation type="submission" date="2014-05" db="EMBL/GenBank/DDBJ databases">
        <authorList>
            <person name="Chronopoulou M."/>
        </authorList>
    </citation>
    <scope>NUCLEOTIDE SEQUENCE</scope>
    <source>
        <tissue evidence="2">Whole organism</tissue>
    </source>
</reference>
<name>A0A0K2T1F3_LEPSM</name>
<accession>A0A0K2T1F3</accession>
<dbReference type="EMBL" id="HACA01002299">
    <property type="protein sequence ID" value="CDW19660.1"/>
    <property type="molecule type" value="Transcribed_RNA"/>
</dbReference>
<proteinExistence type="predicted"/>